<sequence>MRKSDFIFNVSLVPVDFFMLFIAGFSAYVLRLSPLVVELRPVFFDLPPLQYGTLVGFISAFFLVVFSLVGLYKSKIKRSQVEEFFQVVSAISGGMMAIIIFMFFRHDWFDSRFIMLAAWIFGIAFVSLGRFGSARVRRFLLKKYRIGVDRVLIVGEGDQANMIKDEIIKNPYSGYELLSHLPSIDLENIKNIVKNPGTQKIILATPNFSRSEVIDLANFCEDLRIDLKFVPDLFGAMSANIDIDILNGNPLIELKRTNIDGWGLIIKRVFDITFSLLLMLFLIPVFLLIAFLIKWDSRGPVFVRLKRISQSKEFDLIKFRSMVEGADKYKEYFKDSNERKDGPLFKMKDDPRVTRVGKIIRSKRVDELPQIFNVLKGNISLVGPRPHQPDEVALYERHHKKVLAVKAGVTGLAQVSGAEKLPFEEEVKLDRYYLENWSIKKDVVILLKTLGVLIFGRTEY</sequence>
<dbReference type="AlphaFoldDB" id="A0A1G2H5G3"/>
<evidence type="ECO:0000256" key="7">
    <source>
        <dbReference type="SAM" id="Phobius"/>
    </source>
</evidence>
<dbReference type="Gene3D" id="3.40.50.720">
    <property type="entry name" value="NAD(P)-binding Rossmann-like Domain"/>
    <property type="match status" value="1"/>
</dbReference>
<evidence type="ECO:0000259" key="8">
    <source>
        <dbReference type="Pfam" id="PF02397"/>
    </source>
</evidence>
<keyword evidence="6 7" id="KW-0472">Membrane</keyword>
<protein>
    <recommendedName>
        <fullName evidence="8">Bacterial sugar transferase domain-containing protein</fullName>
    </recommendedName>
</protein>
<feature type="transmembrane region" description="Helical" evidence="7">
    <location>
        <begin position="84"/>
        <end position="104"/>
    </location>
</feature>
<dbReference type="PANTHER" id="PTHR30576">
    <property type="entry name" value="COLANIC BIOSYNTHESIS UDP-GLUCOSE LIPID CARRIER TRANSFERASE"/>
    <property type="match status" value="1"/>
</dbReference>
<keyword evidence="3" id="KW-0808">Transferase</keyword>
<dbReference type="InterPro" id="IPR003362">
    <property type="entry name" value="Bact_transf"/>
</dbReference>
<evidence type="ECO:0000313" key="10">
    <source>
        <dbReference type="Proteomes" id="UP000177932"/>
    </source>
</evidence>
<feature type="transmembrane region" description="Helical" evidence="7">
    <location>
        <begin position="274"/>
        <end position="295"/>
    </location>
</feature>
<evidence type="ECO:0000256" key="1">
    <source>
        <dbReference type="ARBA" id="ARBA00004141"/>
    </source>
</evidence>
<feature type="transmembrane region" description="Helical" evidence="7">
    <location>
        <begin position="116"/>
        <end position="133"/>
    </location>
</feature>
<dbReference type="EMBL" id="MHOD01000024">
    <property type="protein sequence ID" value="OGZ57707.1"/>
    <property type="molecule type" value="Genomic_DNA"/>
</dbReference>
<feature type="transmembrane region" description="Helical" evidence="7">
    <location>
        <begin position="49"/>
        <end position="72"/>
    </location>
</feature>
<name>A0A1G2H5G3_9BACT</name>
<evidence type="ECO:0000256" key="3">
    <source>
        <dbReference type="ARBA" id="ARBA00022679"/>
    </source>
</evidence>
<keyword evidence="5 7" id="KW-1133">Transmembrane helix</keyword>
<comment type="subcellular location">
    <subcellularLocation>
        <location evidence="1">Membrane</location>
        <topology evidence="1">Multi-pass membrane protein</topology>
    </subcellularLocation>
</comment>
<organism evidence="9 10">
    <name type="scientific">Candidatus Spechtbacteria bacterium RIFCSPHIGHO2_01_FULL_43_30</name>
    <dbReference type="NCBI Taxonomy" id="1802158"/>
    <lineage>
        <taxon>Bacteria</taxon>
        <taxon>Candidatus Spechtiibacteriota</taxon>
    </lineage>
</organism>
<proteinExistence type="inferred from homology"/>
<dbReference type="NCBIfam" id="TIGR03025">
    <property type="entry name" value="EPS_sugtrans"/>
    <property type="match status" value="1"/>
</dbReference>
<feature type="domain" description="Bacterial sugar transferase" evidence="8">
    <location>
        <begin position="267"/>
        <end position="454"/>
    </location>
</feature>
<evidence type="ECO:0000256" key="4">
    <source>
        <dbReference type="ARBA" id="ARBA00022692"/>
    </source>
</evidence>
<dbReference type="GO" id="GO:0016780">
    <property type="term" value="F:phosphotransferase activity, for other substituted phosphate groups"/>
    <property type="evidence" value="ECO:0007669"/>
    <property type="project" value="TreeGrafter"/>
</dbReference>
<reference evidence="9 10" key="1">
    <citation type="journal article" date="2016" name="Nat. Commun.">
        <title>Thousands of microbial genomes shed light on interconnected biogeochemical processes in an aquifer system.</title>
        <authorList>
            <person name="Anantharaman K."/>
            <person name="Brown C.T."/>
            <person name="Hug L.A."/>
            <person name="Sharon I."/>
            <person name="Castelle C.J."/>
            <person name="Probst A.J."/>
            <person name="Thomas B.C."/>
            <person name="Singh A."/>
            <person name="Wilkins M.J."/>
            <person name="Karaoz U."/>
            <person name="Brodie E.L."/>
            <person name="Williams K.H."/>
            <person name="Hubbard S.S."/>
            <person name="Banfield J.F."/>
        </authorList>
    </citation>
    <scope>NUCLEOTIDE SEQUENCE [LARGE SCALE GENOMIC DNA]</scope>
</reference>
<dbReference type="Proteomes" id="UP000177932">
    <property type="component" value="Unassembled WGS sequence"/>
</dbReference>
<comment type="similarity">
    <text evidence="2">Belongs to the bacterial sugar transferase family.</text>
</comment>
<feature type="transmembrane region" description="Helical" evidence="7">
    <location>
        <begin position="7"/>
        <end position="29"/>
    </location>
</feature>
<dbReference type="InterPro" id="IPR017475">
    <property type="entry name" value="EPS_sugar_tfrase"/>
</dbReference>
<dbReference type="STRING" id="1802158.A2827_00230"/>
<comment type="caution">
    <text evidence="9">The sequence shown here is derived from an EMBL/GenBank/DDBJ whole genome shotgun (WGS) entry which is preliminary data.</text>
</comment>
<dbReference type="Pfam" id="PF02397">
    <property type="entry name" value="Bac_transf"/>
    <property type="match status" value="1"/>
</dbReference>
<accession>A0A1G2H5G3</accession>
<evidence type="ECO:0000256" key="6">
    <source>
        <dbReference type="ARBA" id="ARBA00023136"/>
    </source>
</evidence>
<keyword evidence="4 7" id="KW-0812">Transmembrane</keyword>
<gene>
    <name evidence="9" type="ORF">A2827_00230</name>
</gene>
<dbReference type="Pfam" id="PF13727">
    <property type="entry name" value="CoA_binding_3"/>
    <property type="match status" value="1"/>
</dbReference>
<dbReference type="GO" id="GO:0016020">
    <property type="term" value="C:membrane"/>
    <property type="evidence" value="ECO:0007669"/>
    <property type="project" value="UniProtKB-SubCell"/>
</dbReference>
<dbReference type="PANTHER" id="PTHR30576:SF10">
    <property type="entry name" value="SLL5057 PROTEIN"/>
    <property type="match status" value="1"/>
</dbReference>
<evidence type="ECO:0000313" key="9">
    <source>
        <dbReference type="EMBL" id="OGZ57707.1"/>
    </source>
</evidence>
<evidence type="ECO:0000256" key="2">
    <source>
        <dbReference type="ARBA" id="ARBA00006464"/>
    </source>
</evidence>
<evidence type="ECO:0000256" key="5">
    <source>
        <dbReference type="ARBA" id="ARBA00022989"/>
    </source>
</evidence>